<dbReference type="PANTHER" id="PTHR32235:SF1">
    <property type="entry name" value="NON-HOMOLOGOUS END-JOINING FACTOR 1"/>
    <property type="match status" value="1"/>
</dbReference>
<dbReference type="PANTHER" id="PTHR32235">
    <property type="entry name" value="NON-HOMOLOGOUS END-JOINING FACTOR 1"/>
    <property type="match status" value="1"/>
</dbReference>
<name>A0A8H4NEX6_9PEZI</name>
<dbReference type="InterPro" id="IPR052287">
    <property type="entry name" value="NHEJ_factor"/>
</dbReference>
<dbReference type="Gene3D" id="2.170.210.10">
    <property type="entry name" value="DNA double-strand break repair and VJ recombination XRCC4, N-terminal"/>
    <property type="match status" value="1"/>
</dbReference>
<comment type="similarity">
    <text evidence="6">Belongs to the XRCC4-XLF family. XLF subfamily.</text>
</comment>
<keyword evidence="5" id="KW-0539">Nucleus</keyword>
<feature type="compositionally biased region" description="Acidic residues" evidence="8">
    <location>
        <begin position="234"/>
        <end position="243"/>
    </location>
</feature>
<reference evidence="11" key="1">
    <citation type="submission" date="2020-04" db="EMBL/GenBank/DDBJ databases">
        <title>Genome Assembly and Annotation of Botryosphaeria dothidea sdau 11-99, a Latent Pathogen of Apple Fruit Ring Rot in China.</title>
        <authorList>
            <person name="Yu C."/>
            <person name="Diao Y."/>
            <person name="Lu Q."/>
            <person name="Zhao J."/>
            <person name="Cui S."/>
            <person name="Peng C."/>
            <person name="He B."/>
            <person name="Liu H."/>
        </authorList>
    </citation>
    <scope>NUCLEOTIDE SEQUENCE [LARGE SCALE GENOMIC DNA]</scope>
    <source>
        <strain evidence="11">Sdau11-99</strain>
    </source>
</reference>
<evidence type="ECO:0000259" key="10">
    <source>
        <dbReference type="Pfam" id="PF21928"/>
    </source>
</evidence>
<evidence type="ECO:0000256" key="6">
    <source>
        <dbReference type="ARBA" id="ARBA00025747"/>
    </source>
</evidence>
<comment type="caution">
    <text evidence="11">The sequence shown here is derived from an EMBL/GenBank/DDBJ whole genome shotgun (WGS) entry which is preliminary data.</text>
</comment>
<dbReference type="GO" id="GO:0045027">
    <property type="term" value="F:DNA end binding"/>
    <property type="evidence" value="ECO:0007669"/>
    <property type="project" value="TreeGrafter"/>
</dbReference>
<dbReference type="InterPro" id="IPR038051">
    <property type="entry name" value="XRCC4-like_N_sf"/>
</dbReference>
<feature type="domain" description="XLF-like N-terminal" evidence="9">
    <location>
        <begin position="1"/>
        <end position="79"/>
    </location>
</feature>
<dbReference type="GO" id="GO:0006303">
    <property type="term" value="P:double-strand break repair via nonhomologous end joining"/>
    <property type="evidence" value="ECO:0007669"/>
    <property type="project" value="TreeGrafter"/>
</dbReference>
<feature type="region of interest" description="Disordered" evidence="8">
    <location>
        <begin position="219"/>
        <end position="243"/>
    </location>
</feature>
<evidence type="ECO:0000256" key="2">
    <source>
        <dbReference type="ARBA" id="ARBA00022763"/>
    </source>
</evidence>
<dbReference type="Pfam" id="PF09302">
    <property type="entry name" value="XLF"/>
    <property type="match status" value="1"/>
</dbReference>
<dbReference type="Proteomes" id="UP000572817">
    <property type="component" value="Unassembled WGS sequence"/>
</dbReference>
<dbReference type="Pfam" id="PF21928">
    <property type="entry name" value="XLF_CC"/>
    <property type="match status" value="1"/>
</dbReference>
<evidence type="ECO:0000256" key="4">
    <source>
        <dbReference type="ARBA" id="ARBA00023204"/>
    </source>
</evidence>
<organism evidence="11 12">
    <name type="scientific">Botryosphaeria dothidea</name>
    <dbReference type="NCBI Taxonomy" id="55169"/>
    <lineage>
        <taxon>Eukaryota</taxon>
        <taxon>Fungi</taxon>
        <taxon>Dikarya</taxon>
        <taxon>Ascomycota</taxon>
        <taxon>Pezizomycotina</taxon>
        <taxon>Dothideomycetes</taxon>
        <taxon>Dothideomycetes incertae sedis</taxon>
        <taxon>Botryosphaeriales</taxon>
        <taxon>Botryosphaeriaceae</taxon>
        <taxon>Botryosphaeria</taxon>
    </lineage>
</organism>
<dbReference type="InterPro" id="IPR015381">
    <property type="entry name" value="XLF-like_N"/>
</dbReference>
<feature type="domain" description="XLF-like coiled-coil region" evidence="10">
    <location>
        <begin position="83"/>
        <end position="132"/>
    </location>
</feature>
<keyword evidence="2" id="KW-0227">DNA damage</keyword>
<evidence type="ECO:0000313" key="12">
    <source>
        <dbReference type="Proteomes" id="UP000572817"/>
    </source>
</evidence>
<sequence>MDRKSIFKRALLEETPIDPTEDAGQMQLLLKHIRSAIDAEKGTRRQLIRNAKDPATLSLHLTTLLPGSLGDLQWIVHFESLQPASLRQHLISPLMSRVYNQKQQVNELVSQLNAKDHIISKLLDKLEGSGVEIASVFPGAAGARGSKHITSREQAARQVHGLGAFDYQEWQQSQNADKSLQLSQENLVEVLKISDFHEDADESKDAGFQWLAALPSTISEASSKDKDATPAPDTEGDVTMDEDVTAADEDIFEVRQMQILLGLY</sequence>
<evidence type="ECO:0000256" key="8">
    <source>
        <dbReference type="SAM" id="MobiDB-lite"/>
    </source>
</evidence>
<protein>
    <recommendedName>
        <fullName evidence="7">Non-homologous end-joining factor 1</fullName>
    </recommendedName>
</protein>
<keyword evidence="4" id="KW-0234">DNA repair</keyword>
<evidence type="ECO:0000256" key="7">
    <source>
        <dbReference type="ARBA" id="ARBA00044529"/>
    </source>
</evidence>
<dbReference type="EMBL" id="WWBZ02000002">
    <property type="protein sequence ID" value="KAF4312567.1"/>
    <property type="molecule type" value="Genomic_DNA"/>
</dbReference>
<keyword evidence="3" id="KW-0238">DNA-binding</keyword>
<keyword evidence="12" id="KW-1185">Reference proteome</keyword>
<comment type="subcellular location">
    <subcellularLocation>
        <location evidence="1">Nucleus</location>
    </subcellularLocation>
</comment>
<proteinExistence type="inferred from homology"/>
<evidence type="ECO:0000256" key="5">
    <source>
        <dbReference type="ARBA" id="ARBA00023242"/>
    </source>
</evidence>
<dbReference type="GO" id="GO:0032807">
    <property type="term" value="C:DNA ligase IV complex"/>
    <property type="evidence" value="ECO:0007669"/>
    <property type="project" value="TreeGrafter"/>
</dbReference>
<gene>
    <name evidence="11" type="ORF">GTA08_BOTSDO11709</name>
</gene>
<dbReference type="OrthoDB" id="2155935at2759"/>
<evidence type="ECO:0000259" key="9">
    <source>
        <dbReference type="Pfam" id="PF09302"/>
    </source>
</evidence>
<dbReference type="AlphaFoldDB" id="A0A8H4NEX6"/>
<evidence type="ECO:0000256" key="3">
    <source>
        <dbReference type="ARBA" id="ARBA00023125"/>
    </source>
</evidence>
<evidence type="ECO:0000256" key="1">
    <source>
        <dbReference type="ARBA" id="ARBA00004123"/>
    </source>
</evidence>
<evidence type="ECO:0000313" key="11">
    <source>
        <dbReference type="EMBL" id="KAF4312567.1"/>
    </source>
</evidence>
<accession>A0A8H4NEX6</accession>
<dbReference type="InterPro" id="IPR053829">
    <property type="entry name" value="XLF-like_CC"/>
</dbReference>